<evidence type="ECO:0000313" key="1">
    <source>
        <dbReference type="EMBL" id="CAG8856216.1"/>
    </source>
</evidence>
<reference evidence="1 2" key="1">
    <citation type="submission" date="2021-06" db="EMBL/GenBank/DDBJ databases">
        <authorList>
            <person name="Kallberg Y."/>
            <person name="Tangrot J."/>
            <person name="Rosling A."/>
        </authorList>
    </citation>
    <scope>NUCLEOTIDE SEQUENCE [LARGE SCALE GENOMIC DNA]</scope>
    <source>
        <strain evidence="1 2">120-4 pot B 10/14</strain>
    </source>
</reference>
<name>A0ABN7XLM0_GIGMA</name>
<accession>A0ABN7XLM0</accession>
<evidence type="ECO:0000313" key="2">
    <source>
        <dbReference type="Proteomes" id="UP000789901"/>
    </source>
</evidence>
<keyword evidence="2" id="KW-1185">Reference proteome</keyword>
<feature type="non-terminal residue" evidence="1">
    <location>
        <position position="44"/>
    </location>
</feature>
<organism evidence="1 2">
    <name type="scientific">Gigaspora margarita</name>
    <dbReference type="NCBI Taxonomy" id="4874"/>
    <lineage>
        <taxon>Eukaryota</taxon>
        <taxon>Fungi</taxon>
        <taxon>Fungi incertae sedis</taxon>
        <taxon>Mucoromycota</taxon>
        <taxon>Glomeromycotina</taxon>
        <taxon>Glomeromycetes</taxon>
        <taxon>Diversisporales</taxon>
        <taxon>Gigasporaceae</taxon>
        <taxon>Gigaspora</taxon>
    </lineage>
</organism>
<sequence length="44" mass="5370">QGVTIRSAHQKRDTEKYFQRINGLLFNRHQRKTYENGRQHDTKI</sequence>
<dbReference type="Proteomes" id="UP000789901">
    <property type="component" value="Unassembled WGS sequence"/>
</dbReference>
<proteinExistence type="predicted"/>
<dbReference type="EMBL" id="CAJVQB010157385">
    <property type="protein sequence ID" value="CAG8856216.1"/>
    <property type="molecule type" value="Genomic_DNA"/>
</dbReference>
<gene>
    <name evidence="1" type="ORF">GMARGA_LOCUS45037</name>
</gene>
<feature type="non-terminal residue" evidence="1">
    <location>
        <position position="1"/>
    </location>
</feature>
<protein>
    <submittedName>
        <fullName evidence="1">9493_t:CDS:1</fullName>
    </submittedName>
</protein>
<comment type="caution">
    <text evidence="1">The sequence shown here is derived from an EMBL/GenBank/DDBJ whole genome shotgun (WGS) entry which is preliminary data.</text>
</comment>